<gene>
    <name evidence="1" type="ORF">EZS28_003511</name>
</gene>
<dbReference type="Proteomes" id="UP000324800">
    <property type="component" value="Unassembled WGS sequence"/>
</dbReference>
<name>A0A5J4X125_9EUKA</name>
<sequence length="97" mass="11715">MKLIMEDKLNFIFLNRVLIKVLKQDFQVETHFSHLRYKSLIDLSFLLSDLEPIDADAYQQLVFIIVYDPSVLMLDYELQIIEFDQMKVYELTNMEKY</sequence>
<evidence type="ECO:0000313" key="1">
    <source>
        <dbReference type="EMBL" id="KAA6400964.1"/>
    </source>
</evidence>
<dbReference type="EMBL" id="SNRW01000469">
    <property type="protein sequence ID" value="KAA6400964.1"/>
    <property type="molecule type" value="Genomic_DNA"/>
</dbReference>
<dbReference type="InterPro" id="IPR035983">
    <property type="entry name" value="Hect_E3_ubiquitin_ligase"/>
</dbReference>
<comment type="caution">
    <text evidence="1">The sequence shown here is derived from an EMBL/GenBank/DDBJ whole genome shotgun (WGS) entry which is preliminary data.</text>
</comment>
<dbReference type="SUPFAM" id="SSF56204">
    <property type="entry name" value="Hect, E3 ligase catalytic domain"/>
    <property type="match status" value="1"/>
</dbReference>
<reference evidence="1 2" key="1">
    <citation type="submission" date="2019-03" db="EMBL/GenBank/DDBJ databases">
        <title>Single cell metagenomics reveals metabolic interactions within the superorganism composed of flagellate Streblomastix strix and complex community of Bacteroidetes bacteria on its surface.</title>
        <authorList>
            <person name="Treitli S.C."/>
            <person name="Kolisko M."/>
            <person name="Husnik F."/>
            <person name="Keeling P."/>
            <person name="Hampl V."/>
        </authorList>
    </citation>
    <scope>NUCLEOTIDE SEQUENCE [LARGE SCALE GENOMIC DNA]</scope>
    <source>
        <strain evidence="1">ST1C</strain>
    </source>
</reference>
<evidence type="ECO:0008006" key="3">
    <source>
        <dbReference type="Google" id="ProtNLM"/>
    </source>
</evidence>
<organism evidence="1 2">
    <name type="scientific">Streblomastix strix</name>
    <dbReference type="NCBI Taxonomy" id="222440"/>
    <lineage>
        <taxon>Eukaryota</taxon>
        <taxon>Metamonada</taxon>
        <taxon>Preaxostyla</taxon>
        <taxon>Oxymonadida</taxon>
        <taxon>Streblomastigidae</taxon>
        <taxon>Streblomastix</taxon>
    </lineage>
</organism>
<evidence type="ECO:0000313" key="2">
    <source>
        <dbReference type="Proteomes" id="UP000324800"/>
    </source>
</evidence>
<proteinExistence type="predicted"/>
<protein>
    <recommendedName>
        <fullName evidence="3">HECT domain-containing protein</fullName>
    </recommendedName>
</protein>
<dbReference type="AlphaFoldDB" id="A0A5J4X125"/>
<accession>A0A5J4X125</accession>
<dbReference type="GO" id="GO:0004842">
    <property type="term" value="F:ubiquitin-protein transferase activity"/>
    <property type="evidence" value="ECO:0007669"/>
    <property type="project" value="InterPro"/>
</dbReference>